<dbReference type="PANTHER" id="PTHR45528">
    <property type="entry name" value="SENSOR HISTIDINE KINASE CPXA"/>
    <property type="match status" value="1"/>
</dbReference>
<dbReference type="PANTHER" id="PTHR45528:SF1">
    <property type="entry name" value="SENSOR HISTIDINE KINASE CPXA"/>
    <property type="match status" value="1"/>
</dbReference>
<dbReference type="Pfam" id="PF02518">
    <property type="entry name" value="HATPase_c"/>
    <property type="match status" value="1"/>
</dbReference>
<comment type="subcellular location">
    <subcellularLocation>
        <location evidence="2">Cell membrane</location>
        <topology evidence="2">Multi-pass membrane protein</topology>
    </subcellularLocation>
</comment>
<evidence type="ECO:0000313" key="17">
    <source>
        <dbReference type="Proteomes" id="UP000664601"/>
    </source>
</evidence>
<comment type="caution">
    <text evidence="16">The sequence shown here is derived from an EMBL/GenBank/DDBJ whole genome shotgun (WGS) entry which is preliminary data.</text>
</comment>
<evidence type="ECO:0000256" key="9">
    <source>
        <dbReference type="ARBA" id="ARBA00022777"/>
    </source>
</evidence>
<evidence type="ECO:0000256" key="11">
    <source>
        <dbReference type="ARBA" id="ARBA00022989"/>
    </source>
</evidence>
<dbReference type="InterPro" id="IPR003661">
    <property type="entry name" value="HisK_dim/P_dom"/>
</dbReference>
<proteinExistence type="predicted"/>
<evidence type="ECO:0000256" key="3">
    <source>
        <dbReference type="ARBA" id="ARBA00012438"/>
    </source>
</evidence>
<dbReference type="InterPro" id="IPR004358">
    <property type="entry name" value="Sig_transdc_His_kin-like_C"/>
</dbReference>
<evidence type="ECO:0000313" key="16">
    <source>
        <dbReference type="EMBL" id="MBO1304730.1"/>
    </source>
</evidence>
<dbReference type="InterPro" id="IPR036890">
    <property type="entry name" value="HATPase_C_sf"/>
</dbReference>
<keyword evidence="10" id="KW-0067">ATP-binding</keyword>
<keyword evidence="9 16" id="KW-0418">Kinase</keyword>
<keyword evidence="5" id="KW-0597">Phosphoprotein</keyword>
<sequence>MVLPWFLCIVLLLIVAALVIKIWLLKRSMKEICRELMEHFAEDTNVLLSTSTRDVHVRQLTAELNQQLRLLREQRQKYLTGDRELKMAVTNISHDLRTPLTAIFGYLELLEQEEKSPAVADYLSVIENRAEVLKQLTEEFFYYSVASTPEKQAVKEKVVLNQLLEESLAGAYAELMVHNITPVVQMPEQKVVRWLNPSAVSRVFANLIANAVKYSDGDLEITLTEAGEITFTNTASQLDDVQAGKLFDRFYTVETATKSTGLGLTITRALVEQLGGSITMSYEDKQLSIRVKLPE</sequence>
<dbReference type="Gene3D" id="1.10.287.130">
    <property type="match status" value="1"/>
</dbReference>
<dbReference type="SMART" id="SM00387">
    <property type="entry name" value="HATPase_c"/>
    <property type="match status" value="1"/>
</dbReference>
<evidence type="ECO:0000256" key="2">
    <source>
        <dbReference type="ARBA" id="ARBA00004651"/>
    </source>
</evidence>
<evidence type="ECO:0000256" key="14">
    <source>
        <dbReference type="SAM" id="Phobius"/>
    </source>
</evidence>
<evidence type="ECO:0000256" key="1">
    <source>
        <dbReference type="ARBA" id="ARBA00000085"/>
    </source>
</evidence>
<protein>
    <recommendedName>
        <fullName evidence="3">histidine kinase</fullName>
        <ecNumber evidence="3">2.7.13.3</ecNumber>
    </recommendedName>
</protein>
<keyword evidence="4" id="KW-1003">Cell membrane</keyword>
<dbReference type="InterPro" id="IPR005467">
    <property type="entry name" value="His_kinase_dom"/>
</dbReference>
<keyword evidence="13 14" id="KW-0472">Membrane</keyword>
<keyword evidence="8" id="KW-0547">Nucleotide-binding</keyword>
<feature type="transmembrane region" description="Helical" evidence="14">
    <location>
        <begin position="6"/>
        <end position="24"/>
    </location>
</feature>
<keyword evidence="17" id="KW-1185">Reference proteome</keyword>
<dbReference type="Gene3D" id="3.30.565.10">
    <property type="entry name" value="Histidine kinase-like ATPase, C-terminal domain"/>
    <property type="match status" value="1"/>
</dbReference>
<dbReference type="SUPFAM" id="SSF55874">
    <property type="entry name" value="ATPase domain of HSP90 chaperone/DNA topoisomerase II/histidine kinase"/>
    <property type="match status" value="1"/>
</dbReference>
<keyword evidence="12" id="KW-0902">Two-component regulatory system</keyword>
<evidence type="ECO:0000256" key="5">
    <source>
        <dbReference type="ARBA" id="ARBA00022553"/>
    </source>
</evidence>
<feature type="domain" description="Histidine kinase" evidence="15">
    <location>
        <begin position="91"/>
        <end position="295"/>
    </location>
</feature>
<dbReference type="RefSeq" id="WP_207671669.1">
    <property type="nucleotide sequence ID" value="NZ_JAFREM010000002.1"/>
</dbReference>
<name>A0ABS3L580_9ENTE</name>
<keyword evidence="11 14" id="KW-1133">Transmembrane helix</keyword>
<dbReference type="SUPFAM" id="SSF47384">
    <property type="entry name" value="Homodimeric domain of signal transducing histidine kinase"/>
    <property type="match status" value="1"/>
</dbReference>
<keyword evidence="7 14" id="KW-0812">Transmembrane</keyword>
<evidence type="ECO:0000259" key="15">
    <source>
        <dbReference type="PROSITE" id="PS50109"/>
    </source>
</evidence>
<evidence type="ECO:0000256" key="12">
    <source>
        <dbReference type="ARBA" id="ARBA00023012"/>
    </source>
</evidence>
<accession>A0ABS3L580</accession>
<dbReference type="Proteomes" id="UP000664601">
    <property type="component" value="Unassembled WGS sequence"/>
</dbReference>
<dbReference type="PRINTS" id="PR00344">
    <property type="entry name" value="BCTRLSENSOR"/>
</dbReference>
<dbReference type="Pfam" id="PF00512">
    <property type="entry name" value="HisKA"/>
    <property type="match status" value="1"/>
</dbReference>
<dbReference type="InterPro" id="IPR003594">
    <property type="entry name" value="HATPase_dom"/>
</dbReference>
<evidence type="ECO:0000256" key="7">
    <source>
        <dbReference type="ARBA" id="ARBA00022692"/>
    </source>
</evidence>
<keyword evidence="6" id="KW-0808">Transferase</keyword>
<evidence type="ECO:0000256" key="6">
    <source>
        <dbReference type="ARBA" id="ARBA00022679"/>
    </source>
</evidence>
<evidence type="ECO:0000256" key="4">
    <source>
        <dbReference type="ARBA" id="ARBA00022475"/>
    </source>
</evidence>
<organism evidence="16 17">
    <name type="scientific">Candidatus Enterococcus moelleringii</name>
    <dbReference type="NCBI Taxonomy" id="2815325"/>
    <lineage>
        <taxon>Bacteria</taxon>
        <taxon>Bacillati</taxon>
        <taxon>Bacillota</taxon>
        <taxon>Bacilli</taxon>
        <taxon>Lactobacillales</taxon>
        <taxon>Enterococcaceae</taxon>
        <taxon>Enterococcus</taxon>
    </lineage>
</organism>
<dbReference type="PROSITE" id="PS50109">
    <property type="entry name" value="HIS_KIN"/>
    <property type="match status" value="1"/>
</dbReference>
<evidence type="ECO:0000256" key="8">
    <source>
        <dbReference type="ARBA" id="ARBA00022741"/>
    </source>
</evidence>
<evidence type="ECO:0000256" key="10">
    <source>
        <dbReference type="ARBA" id="ARBA00022840"/>
    </source>
</evidence>
<dbReference type="EMBL" id="JAFREM010000002">
    <property type="protein sequence ID" value="MBO1304730.1"/>
    <property type="molecule type" value="Genomic_DNA"/>
</dbReference>
<evidence type="ECO:0000256" key="13">
    <source>
        <dbReference type="ARBA" id="ARBA00023136"/>
    </source>
</evidence>
<dbReference type="CDD" id="cd00082">
    <property type="entry name" value="HisKA"/>
    <property type="match status" value="1"/>
</dbReference>
<dbReference type="SMART" id="SM00388">
    <property type="entry name" value="HisKA"/>
    <property type="match status" value="1"/>
</dbReference>
<gene>
    <name evidence="16" type="ORF">JZO70_01045</name>
</gene>
<reference evidence="16 17" key="1">
    <citation type="submission" date="2021-03" db="EMBL/GenBank/DDBJ databases">
        <title>Enterococcal diversity collection.</title>
        <authorList>
            <person name="Gilmore M.S."/>
            <person name="Schwartzman J."/>
            <person name="Van Tyne D."/>
            <person name="Martin M."/>
            <person name="Earl A.M."/>
            <person name="Manson A.L."/>
            <person name="Straub T."/>
            <person name="Salamzade R."/>
            <person name="Saavedra J."/>
            <person name="Lebreton F."/>
            <person name="Prichula J."/>
            <person name="Schaufler K."/>
            <person name="Gaca A."/>
            <person name="Sgardioli B."/>
            <person name="Wagenaar J."/>
            <person name="Strong T."/>
        </authorList>
    </citation>
    <scope>NUCLEOTIDE SEQUENCE [LARGE SCALE GENOMIC DNA]</scope>
    <source>
        <strain evidence="16 17">669A</strain>
    </source>
</reference>
<dbReference type="GO" id="GO:0016301">
    <property type="term" value="F:kinase activity"/>
    <property type="evidence" value="ECO:0007669"/>
    <property type="project" value="UniProtKB-KW"/>
</dbReference>
<dbReference type="InterPro" id="IPR036097">
    <property type="entry name" value="HisK_dim/P_sf"/>
</dbReference>
<dbReference type="InterPro" id="IPR050398">
    <property type="entry name" value="HssS/ArlS-like"/>
</dbReference>
<comment type="catalytic activity">
    <reaction evidence="1">
        <text>ATP + protein L-histidine = ADP + protein N-phospho-L-histidine.</text>
        <dbReference type="EC" id="2.7.13.3"/>
    </reaction>
</comment>
<dbReference type="EC" id="2.7.13.3" evidence="3"/>